<dbReference type="RefSeq" id="XP_013264748.1">
    <property type="nucleotide sequence ID" value="XM_013409294.1"/>
</dbReference>
<dbReference type="InterPro" id="IPR050300">
    <property type="entry name" value="GDXG_lipolytic_enzyme"/>
</dbReference>
<dbReference type="STRING" id="1182545.A0A072PS46"/>
<keyword evidence="4" id="KW-1185">Reference proteome</keyword>
<dbReference type="Proteomes" id="UP000027920">
    <property type="component" value="Unassembled WGS sequence"/>
</dbReference>
<dbReference type="HOGENOM" id="CLU_042179_3_0_1"/>
<evidence type="ECO:0000259" key="2">
    <source>
        <dbReference type="Pfam" id="PF07859"/>
    </source>
</evidence>
<dbReference type="GO" id="GO:0016787">
    <property type="term" value="F:hydrolase activity"/>
    <property type="evidence" value="ECO:0007669"/>
    <property type="project" value="UniProtKB-KW"/>
</dbReference>
<sequence length="369" mass="39890">MPSTLGDKVTLLPKFSLVIAKTLVSVFTSPFRGDDGAPTVGEHVMNTAVRTMITNFTTGQLQMIMPPFVSTYESYCKKQKLTPNIVDIPNTTNKGFWIGNPETATYVMVYYHGGGFVLPGLPPHLDMLVLFVKWLGGNLAIFCNGYTLAPQGLYPLQISESVEALRYVLSLPGRAPATTLLGGDSAGGNLVLAVLSHISGHPHPNSKVVKPLELTPKGQKLHGALMIAPWVSSDVKRFRSMTEFADRDTVNGTCANYWIETYKGGASEKDDEYTVPELAPAGWWSGTEDTVASTLVTAGEQEVLRDAILSFTSKFKEGTSGGATLKVVVGKKEVHDAPLAPKPDAELDRLGDACQEAAIKMWLKDRCGQ</sequence>
<dbReference type="AlphaFoldDB" id="A0A072PS46"/>
<comment type="caution">
    <text evidence="3">The sequence shown here is derived from an EMBL/GenBank/DDBJ whole genome shotgun (WGS) entry which is preliminary data.</text>
</comment>
<dbReference type="OrthoDB" id="2152029at2759"/>
<dbReference type="SUPFAM" id="SSF53474">
    <property type="entry name" value="alpha/beta-Hydrolases"/>
    <property type="match status" value="1"/>
</dbReference>
<evidence type="ECO:0000313" key="4">
    <source>
        <dbReference type="Proteomes" id="UP000027920"/>
    </source>
</evidence>
<dbReference type="PANTHER" id="PTHR48081:SF31">
    <property type="entry name" value="STERYL ACETYL HYDROLASE MUG81-RELATED"/>
    <property type="match status" value="1"/>
</dbReference>
<keyword evidence="1" id="KW-0378">Hydrolase</keyword>
<reference evidence="3 4" key="1">
    <citation type="submission" date="2013-03" db="EMBL/GenBank/DDBJ databases">
        <title>The Genome Sequence of Exophiala aquamarina CBS 119918.</title>
        <authorList>
            <consortium name="The Broad Institute Genomics Platform"/>
            <person name="Cuomo C."/>
            <person name="de Hoog S."/>
            <person name="Gorbushina A."/>
            <person name="Walker B."/>
            <person name="Young S.K."/>
            <person name="Zeng Q."/>
            <person name="Gargeya S."/>
            <person name="Fitzgerald M."/>
            <person name="Haas B."/>
            <person name="Abouelleil A."/>
            <person name="Allen A.W."/>
            <person name="Alvarado L."/>
            <person name="Arachchi H.M."/>
            <person name="Berlin A.M."/>
            <person name="Chapman S.B."/>
            <person name="Gainer-Dewar J."/>
            <person name="Goldberg J."/>
            <person name="Griggs A."/>
            <person name="Gujja S."/>
            <person name="Hansen M."/>
            <person name="Howarth C."/>
            <person name="Imamovic A."/>
            <person name="Ireland A."/>
            <person name="Larimer J."/>
            <person name="McCowan C."/>
            <person name="Murphy C."/>
            <person name="Pearson M."/>
            <person name="Poon T.W."/>
            <person name="Priest M."/>
            <person name="Roberts A."/>
            <person name="Saif S."/>
            <person name="Shea T."/>
            <person name="Sisk P."/>
            <person name="Sykes S."/>
            <person name="Wortman J."/>
            <person name="Nusbaum C."/>
            <person name="Birren B."/>
        </authorList>
    </citation>
    <scope>NUCLEOTIDE SEQUENCE [LARGE SCALE GENOMIC DNA]</scope>
    <source>
        <strain evidence="3 4">CBS 119918</strain>
    </source>
</reference>
<dbReference type="EMBL" id="AMGV01000001">
    <property type="protein sequence ID" value="KEF62158.1"/>
    <property type="molecule type" value="Genomic_DNA"/>
</dbReference>
<feature type="domain" description="Alpha/beta hydrolase fold-3" evidence="2">
    <location>
        <begin position="108"/>
        <end position="336"/>
    </location>
</feature>
<protein>
    <recommendedName>
        <fullName evidence="2">Alpha/beta hydrolase fold-3 domain-containing protein</fullName>
    </recommendedName>
</protein>
<dbReference type="PANTHER" id="PTHR48081">
    <property type="entry name" value="AB HYDROLASE SUPERFAMILY PROTEIN C4A8.06C"/>
    <property type="match status" value="1"/>
</dbReference>
<evidence type="ECO:0000256" key="1">
    <source>
        <dbReference type="ARBA" id="ARBA00022801"/>
    </source>
</evidence>
<dbReference type="Gene3D" id="3.40.50.1820">
    <property type="entry name" value="alpha/beta hydrolase"/>
    <property type="match status" value="1"/>
</dbReference>
<dbReference type="VEuPathDB" id="FungiDB:A1O9_00130"/>
<evidence type="ECO:0000313" key="3">
    <source>
        <dbReference type="EMBL" id="KEF62158.1"/>
    </source>
</evidence>
<dbReference type="GeneID" id="25275082"/>
<dbReference type="InterPro" id="IPR029058">
    <property type="entry name" value="AB_hydrolase_fold"/>
</dbReference>
<dbReference type="Pfam" id="PF07859">
    <property type="entry name" value="Abhydrolase_3"/>
    <property type="match status" value="1"/>
</dbReference>
<dbReference type="InterPro" id="IPR013094">
    <property type="entry name" value="AB_hydrolase_3"/>
</dbReference>
<gene>
    <name evidence="3" type="ORF">A1O9_00130</name>
</gene>
<organism evidence="3 4">
    <name type="scientific">Exophiala aquamarina CBS 119918</name>
    <dbReference type="NCBI Taxonomy" id="1182545"/>
    <lineage>
        <taxon>Eukaryota</taxon>
        <taxon>Fungi</taxon>
        <taxon>Dikarya</taxon>
        <taxon>Ascomycota</taxon>
        <taxon>Pezizomycotina</taxon>
        <taxon>Eurotiomycetes</taxon>
        <taxon>Chaetothyriomycetidae</taxon>
        <taxon>Chaetothyriales</taxon>
        <taxon>Herpotrichiellaceae</taxon>
        <taxon>Exophiala</taxon>
    </lineage>
</organism>
<proteinExistence type="predicted"/>
<name>A0A072PS46_9EURO</name>
<accession>A0A072PS46</accession>